<comment type="subcellular location">
    <subcellularLocation>
        <location evidence="1">Membrane</location>
        <topology evidence="1">Single-pass type IV membrane protein</topology>
    </subcellularLocation>
</comment>
<dbReference type="eggNOG" id="KOG3525">
    <property type="taxonomic scope" value="Eukaryota"/>
</dbReference>
<dbReference type="InterPro" id="IPR010989">
    <property type="entry name" value="SNARE"/>
</dbReference>
<gene>
    <name evidence="9" type="ORF">TTHERM_000268329</name>
</gene>
<organism evidence="9 10">
    <name type="scientific">Tetrahymena thermophila (strain SB210)</name>
    <dbReference type="NCBI Taxonomy" id="312017"/>
    <lineage>
        <taxon>Eukaryota</taxon>
        <taxon>Sar</taxon>
        <taxon>Alveolata</taxon>
        <taxon>Ciliophora</taxon>
        <taxon>Intramacronucleata</taxon>
        <taxon>Oligohymenophorea</taxon>
        <taxon>Hymenostomatida</taxon>
        <taxon>Tetrahymenina</taxon>
        <taxon>Tetrahymenidae</taxon>
        <taxon>Tetrahymena</taxon>
    </lineage>
</organism>
<dbReference type="PANTHER" id="PTHR19957:SF307">
    <property type="entry name" value="PROTEIN SSO1-RELATED"/>
    <property type="match status" value="1"/>
</dbReference>
<proteinExistence type="inferred from homology"/>
<dbReference type="eggNOG" id="KOG0810">
    <property type="taxonomic scope" value="Eukaryota"/>
</dbReference>
<evidence type="ECO:0000256" key="7">
    <source>
        <dbReference type="SAM" id="Phobius"/>
    </source>
</evidence>
<dbReference type="Gene3D" id="1.20.5.110">
    <property type="match status" value="1"/>
</dbReference>
<dbReference type="GO" id="GO:0006887">
    <property type="term" value="P:exocytosis"/>
    <property type="evidence" value="ECO:0007669"/>
    <property type="project" value="TreeGrafter"/>
</dbReference>
<name>W7XCU8_TETTS</name>
<dbReference type="OrthoDB" id="10255013at2759"/>
<dbReference type="Pfam" id="PF00804">
    <property type="entry name" value="Syntaxin"/>
    <property type="match status" value="1"/>
</dbReference>
<evidence type="ECO:0000313" key="9">
    <source>
        <dbReference type="EMBL" id="EWS74393.1"/>
    </source>
</evidence>
<dbReference type="GO" id="GO:0012505">
    <property type="term" value="C:endomembrane system"/>
    <property type="evidence" value="ECO:0007669"/>
    <property type="project" value="TreeGrafter"/>
</dbReference>
<dbReference type="SMART" id="SM00397">
    <property type="entry name" value="t_SNARE"/>
    <property type="match status" value="1"/>
</dbReference>
<evidence type="ECO:0000256" key="2">
    <source>
        <dbReference type="ARBA" id="ARBA00009063"/>
    </source>
</evidence>
<dbReference type="InParanoid" id="W7XCU8"/>
<keyword evidence="10" id="KW-1185">Reference proteome</keyword>
<dbReference type="CDD" id="cd15848">
    <property type="entry name" value="SNARE_syntaxin1-like"/>
    <property type="match status" value="1"/>
</dbReference>
<evidence type="ECO:0000313" key="10">
    <source>
        <dbReference type="Proteomes" id="UP000009168"/>
    </source>
</evidence>
<dbReference type="STRING" id="312017.W7XCU8"/>
<dbReference type="GO" id="GO:0005886">
    <property type="term" value="C:plasma membrane"/>
    <property type="evidence" value="ECO:0007669"/>
    <property type="project" value="TreeGrafter"/>
</dbReference>
<evidence type="ECO:0000256" key="5">
    <source>
        <dbReference type="ARBA" id="ARBA00023136"/>
    </source>
</evidence>
<dbReference type="PANTHER" id="PTHR19957">
    <property type="entry name" value="SYNTAXIN"/>
    <property type="match status" value="1"/>
</dbReference>
<evidence type="ECO:0000256" key="1">
    <source>
        <dbReference type="ARBA" id="ARBA00004211"/>
    </source>
</evidence>
<dbReference type="Proteomes" id="UP000009168">
    <property type="component" value="Unassembled WGS sequence"/>
</dbReference>
<dbReference type="EMBL" id="GG662703">
    <property type="protein sequence ID" value="EWS74393.1"/>
    <property type="molecule type" value="Genomic_DNA"/>
</dbReference>
<protein>
    <submittedName>
        <fullName evidence="9">SNARE domain protein</fullName>
    </submittedName>
</protein>
<keyword evidence="4 7" id="KW-1133">Transmembrane helix</keyword>
<dbReference type="KEGG" id="tet:TTHERM_000268329"/>
<comment type="similarity">
    <text evidence="2">Belongs to the syntaxin family.</text>
</comment>
<keyword evidence="6" id="KW-0175">Coiled coil</keyword>
<dbReference type="SUPFAM" id="SSF47661">
    <property type="entry name" value="t-snare proteins"/>
    <property type="match status" value="1"/>
</dbReference>
<evidence type="ECO:0000259" key="8">
    <source>
        <dbReference type="PROSITE" id="PS50192"/>
    </source>
</evidence>
<evidence type="ECO:0000256" key="4">
    <source>
        <dbReference type="ARBA" id="ARBA00022989"/>
    </source>
</evidence>
<dbReference type="GO" id="GO:0006906">
    <property type="term" value="P:vesicle fusion"/>
    <property type="evidence" value="ECO:0007669"/>
    <property type="project" value="TreeGrafter"/>
</dbReference>
<dbReference type="GO" id="GO:0031201">
    <property type="term" value="C:SNARE complex"/>
    <property type="evidence" value="ECO:0007669"/>
    <property type="project" value="TreeGrafter"/>
</dbReference>
<dbReference type="GO" id="GO:0005484">
    <property type="term" value="F:SNAP receptor activity"/>
    <property type="evidence" value="ECO:0007669"/>
    <property type="project" value="TreeGrafter"/>
</dbReference>
<evidence type="ECO:0000256" key="3">
    <source>
        <dbReference type="ARBA" id="ARBA00022692"/>
    </source>
</evidence>
<dbReference type="GO" id="GO:0000149">
    <property type="term" value="F:SNARE binding"/>
    <property type="evidence" value="ECO:0007669"/>
    <property type="project" value="TreeGrafter"/>
</dbReference>
<dbReference type="Gene3D" id="1.20.58.70">
    <property type="match status" value="1"/>
</dbReference>
<feature type="transmembrane region" description="Helical" evidence="7">
    <location>
        <begin position="271"/>
        <end position="291"/>
    </location>
</feature>
<dbReference type="GO" id="GO:0006886">
    <property type="term" value="P:intracellular protein transport"/>
    <property type="evidence" value="ECO:0007669"/>
    <property type="project" value="TreeGrafter"/>
</dbReference>
<dbReference type="Pfam" id="PF05739">
    <property type="entry name" value="SNARE"/>
    <property type="match status" value="1"/>
</dbReference>
<evidence type="ECO:0000256" key="6">
    <source>
        <dbReference type="SAM" id="Coils"/>
    </source>
</evidence>
<dbReference type="FunCoup" id="W7XCU8">
    <property type="interactions" value="20"/>
</dbReference>
<dbReference type="AlphaFoldDB" id="W7XCU8"/>
<dbReference type="PROSITE" id="PS50192">
    <property type="entry name" value="T_SNARE"/>
    <property type="match status" value="1"/>
</dbReference>
<dbReference type="GO" id="GO:0048278">
    <property type="term" value="P:vesicle docking"/>
    <property type="evidence" value="ECO:0007669"/>
    <property type="project" value="TreeGrafter"/>
</dbReference>
<dbReference type="InterPro" id="IPR045242">
    <property type="entry name" value="Syntaxin"/>
</dbReference>
<dbReference type="InterPro" id="IPR006011">
    <property type="entry name" value="Syntaxin_N"/>
</dbReference>
<feature type="coiled-coil region" evidence="6">
    <location>
        <begin position="41"/>
        <end position="102"/>
    </location>
</feature>
<dbReference type="InterPro" id="IPR000727">
    <property type="entry name" value="T_SNARE_dom"/>
</dbReference>
<accession>W7XCU8</accession>
<keyword evidence="3 7" id="KW-0812">Transmembrane</keyword>
<dbReference type="RefSeq" id="XP_012653070.1">
    <property type="nucleotide sequence ID" value="XM_012797616.1"/>
</dbReference>
<sequence>MNNRLLELKEMGSSKSSGYKQMNEDFSSSILPEFQQEIAKVKKIIKEIEFCNEGIEELRQKYSKATTAVQEKDINSKINQIIKEATMKNTQLKQVLDIIEKQVKDSVASKPDDPETNIKTTNLNAIKCKVKEVLQDFQATQISYKQTVKDKIKREAQYMDSSLSEREVEEICNDPTQVSQMMQKRFNQSATVQQLNTFNDIQEKHKEIIELEKSVRQVDELFKDLAMLVHHQGLMIDDIESNVKTTKTNTTLSNKHLGSAKTLHQKSKKKMCCLIMIGVIILVAIIVPVSLK</sequence>
<feature type="domain" description="T-SNARE coiled-coil homology" evidence="8">
    <location>
        <begin position="198"/>
        <end position="260"/>
    </location>
</feature>
<dbReference type="GeneID" id="24438125"/>
<reference evidence="10" key="1">
    <citation type="journal article" date="2006" name="PLoS Biol.">
        <title>Macronuclear genome sequence of the ciliate Tetrahymena thermophila, a model eukaryote.</title>
        <authorList>
            <person name="Eisen J.A."/>
            <person name="Coyne R.S."/>
            <person name="Wu M."/>
            <person name="Wu D."/>
            <person name="Thiagarajan M."/>
            <person name="Wortman J.R."/>
            <person name="Badger J.H."/>
            <person name="Ren Q."/>
            <person name="Amedeo P."/>
            <person name="Jones K.M."/>
            <person name="Tallon L.J."/>
            <person name="Delcher A.L."/>
            <person name="Salzberg S.L."/>
            <person name="Silva J.C."/>
            <person name="Haas B.J."/>
            <person name="Majoros W.H."/>
            <person name="Farzad M."/>
            <person name="Carlton J.M."/>
            <person name="Smith R.K. Jr."/>
            <person name="Garg J."/>
            <person name="Pearlman R.E."/>
            <person name="Karrer K.M."/>
            <person name="Sun L."/>
            <person name="Manning G."/>
            <person name="Elde N.C."/>
            <person name="Turkewitz A.P."/>
            <person name="Asai D.J."/>
            <person name="Wilkes D.E."/>
            <person name="Wang Y."/>
            <person name="Cai H."/>
            <person name="Collins K."/>
            <person name="Stewart B.A."/>
            <person name="Lee S.R."/>
            <person name="Wilamowska K."/>
            <person name="Weinberg Z."/>
            <person name="Ruzzo W.L."/>
            <person name="Wloga D."/>
            <person name="Gaertig J."/>
            <person name="Frankel J."/>
            <person name="Tsao C.-C."/>
            <person name="Gorovsky M.A."/>
            <person name="Keeling P.J."/>
            <person name="Waller R.F."/>
            <person name="Patron N.J."/>
            <person name="Cherry J.M."/>
            <person name="Stover N.A."/>
            <person name="Krieger C.J."/>
            <person name="del Toro C."/>
            <person name="Ryder H.F."/>
            <person name="Williamson S.C."/>
            <person name="Barbeau R.A."/>
            <person name="Hamilton E.P."/>
            <person name="Orias E."/>
        </authorList>
    </citation>
    <scope>NUCLEOTIDE SEQUENCE [LARGE SCALE GENOMIC DNA]</scope>
    <source>
        <strain evidence="10">SB210</strain>
    </source>
</reference>
<keyword evidence="5 7" id="KW-0472">Membrane</keyword>